<dbReference type="EMBL" id="QENY01000017">
    <property type="protein sequence ID" value="PVX50610.1"/>
    <property type="molecule type" value="Genomic_DNA"/>
</dbReference>
<feature type="transmembrane region" description="Helical" evidence="7">
    <location>
        <begin position="6"/>
        <end position="23"/>
    </location>
</feature>
<dbReference type="InterPro" id="IPR005226">
    <property type="entry name" value="UPF0014_fam"/>
</dbReference>
<dbReference type="PANTHER" id="PTHR30028">
    <property type="entry name" value="UPF0014 INNER MEMBRANE PROTEIN YBBM-RELATED"/>
    <property type="match status" value="1"/>
</dbReference>
<dbReference type="AlphaFoldDB" id="A0A2U0U2T8"/>
<sequence length="298" mass="33017">MKITWLGFLFSLIFVLFPLYVIYRFDLRSFRRFLVAALTMTGSVAVTALGIYLLTVWNNVFFTILSGVVMAIAGAVFSIRKAKLKAGRLLVPVLCGVIIAVFIVGLYALLLVLGLKTTFHARFFVPVFGLLAGSVIGPNARALRMYYMGLTHHNQLYYYLLGNGSSHREATSHFVKRAFQSALNMMTRQMSALVFANAPVLMLALVLTGTDVLTAALLQILLFFMVLTVSFVSLCITLLVARHYNYDEYERLRSVQKGTSASTNASQSSTSSTNLSTQSHTDFENQPQESTPESHLPV</sequence>
<accession>A0A2U0U2T8</accession>
<feature type="transmembrane region" description="Helical" evidence="7">
    <location>
        <begin position="89"/>
        <end position="113"/>
    </location>
</feature>
<dbReference type="Pfam" id="PF03649">
    <property type="entry name" value="UPF0014"/>
    <property type="match status" value="1"/>
</dbReference>
<feature type="transmembrane region" description="Helical" evidence="7">
    <location>
        <begin position="190"/>
        <end position="210"/>
    </location>
</feature>
<protein>
    <submittedName>
        <fullName evidence="8">Putative ABC transport system permease protein</fullName>
    </submittedName>
</protein>
<feature type="transmembrane region" description="Helical" evidence="7">
    <location>
        <begin position="216"/>
        <end position="241"/>
    </location>
</feature>
<evidence type="ECO:0000313" key="9">
    <source>
        <dbReference type="Proteomes" id="UP000245870"/>
    </source>
</evidence>
<comment type="subcellular location">
    <subcellularLocation>
        <location evidence="1">Membrane</location>
        <topology evidence="1">Multi-pass membrane protein</topology>
    </subcellularLocation>
</comment>
<keyword evidence="4 7" id="KW-1133">Transmembrane helix</keyword>
<evidence type="ECO:0000256" key="1">
    <source>
        <dbReference type="ARBA" id="ARBA00004141"/>
    </source>
</evidence>
<reference evidence="8 9" key="1">
    <citation type="submission" date="2018-05" db="EMBL/GenBank/DDBJ databases">
        <title>Genomic Encyclopedia of Type Strains, Phase IV (KMG-IV): sequencing the most valuable type-strain genomes for metagenomic binning, comparative biology and taxonomic classification.</title>
        <authorList>
            <person name="Goeker M."/>
        </authorList>
    </citation>
    <scope>NUCLEOTIDE SEQUENCE [LARGE SCALE GENOMIC DNA]</scope>
    <source>
        <strain evidence="8 9">DSM 100333</strain>
    </source>
</reference>
<dbReference type="Proteomes" id="UP000245870">
    <property type="component" value="Unassembled WGS sequence"/>
</dbReference>
<evidence type="ECO:0000313" key="8">
    <source>
        <dbReference type="EMBL" id="PVX50610.1"/>
    </source>
</evidence>
<name>A0A2U0U2T8_9BACT</name>
<organism evidence="8 9">
    <name type="scientific">Hallella colorans</name>
    <dbReference type="NCBI Taxonomy" id="1703337"/>
    <lineage>
        <taxon>Bacteria</taxon>
        <taxon>Pseudomonadati</taxon>
        <taxon>Bacteroidota</taxon>
        <taxon>Bacteroidia</taxon>
        <taxon>Bacteroidales</taxon>
        <taxon>Prevotellaceae</taxon>
        <taxon>Hallella</taxon>
    </lineage>
</organism>
<dbReference type="GO" id="GO:0005886">
    <property type="term" value="C:plasma membrane"/>
    <property type="evidence" value="ECO:0007669"/>
    <property type="project" value="TreeGrafter"/>
</dbReference>
<keyword evidence="5 7" id="KW-0472">Membrane</keyword>
<evidence type="ECO:0000256" key="4">
    <source>
        <dbReference type="ARBA" id="ARBA00022989"/>
    </source>
</evidence>
<feature type="transmembrane region" description="Helical" evidence="7">
    <location>
        <begin position="119"/>
        <end position="138"/>
    </location>
</feature>
<feature type="compositionally biased region" description="Polar residues" evidence="6">
    <location>
        <begin position="284"/>
        <end position="298"/>
    </location>
</feature>
<keyword evidence="3 7" id="KW-0812">Transmembrane</keyword>
<feature type="transmembrane region" description="Helical" evidence="7">
    <location>
        <begin position="60"/>
        <end position="77"/>
    </location>
</feature>
<dbReference type="PANTHER" id="PTHR30028:SF0">
    <property type="entry name" value="PROTEIN ALUMINUM SENSITIVE 3"/>
    <property type="match status" value="1"/>
</dbReference>
<comment type="similarity">
    <text evidence="2">Belongs to the UPF0014 family.</text>
</comment>
<dbReference type="OrthoDB" id="9791807at2"/>
<evidence type="ECO:0000256" key="5">
    <source>
        <dbReference type="ARBA" id="ARBA00023136"/>
    </source>
</evidence>
<proteinExistence type="inferred from homology"/>
<dbReference type="RefSeq" id="WP_116616998.1">
    <property type="nucleotide sequence ID" value="NZ_CAUPIB010000007.1"/>
</dbReference>
<feature type="transmembrane region" description="Helical" evidence="7">
    <location>
        <begin position="35"/>
        <end position="54"/>
    </location>
</feature>
<comment type="caution">
    <text evidence="8">The sequence shown here is derived from an EMBL/GenBank/DDBJ whole genome shotgun (WGS) entry which is preliminary data.</text>
</comment>
<feature type="region of interest" description="Disordered" evidence="6">
    <location>
        <begin position="258"/>
        <end position="298"/>
    </location>
</feature>
<evidence type="ECO:0000256" key="3">
    <source>
        <dbReference type="ARBA" id="ARBA00022692"/>
    </source>
</evidence>
<gene>
    <name evidence="8" type="ORF">C7379_1178</name>
</gene>
<evidence type="ECO:0000256" key="7">
    <source>
        <dbReference type="SAM" id="Phobius"/>
    </source>
</evidence>
<keyword evidence="9" id="KW-1185">Reference proteome</keyword>
<feature type="compositionally biased region" description="Low complexity" evidence="6">
    <location>
        <begin position="259"/>
        <end position="279"/>
    </location>
</feature>
<evidence type="ECO:0000256" key="2">
    <source>
        <dbReference type="ARBA" id="ARBA00005268"/>
    </source>
</evidence>
<evidence type="ECO:0000256" key="6">
    <source>
        <dbReference type="SAM" id="MobiDB-lite"/>
    </source>
</evidence>